<evidence type="ECO:0000313" key="1">
    <source>
        <dbReference type="EMBL" id="QJA47044.1"/>
    </source>
</evidence>
<dbReference type="EMBL" id="MT144029">
    <property type="protein sequence ID" value="QJA47044.1"/>
    <property type="molecule type" value="Genomic_DNA"/>
</dbReference>
<reference evidence="1" key="1">
    <citation type="submission" date="2020-03" db="EMBL/GenBank/DDBJ databases">
        <title>The deep terrestrial virosphere.</title>
        <authorList>
            <person name="Holmfeldt K."/>
            <person name="Nilsson E."/>
            <person name="Simone D."/>
            <person name="Lopez-Fernandez M."/>
            <person name="Wu X."/>
            <person name="de Brujin I."/>
            <person name="Lundin D."/>
            <person name="Andersson A."/>
            <person name="Bertilsson S."/>
            <person name="Dopson M."/>
        </authorList>
    </citation>
    <scope>NUCLEOTIDE SEQUENCE</scope>
    <source>
        <strain evidence="3">MM415A00449</strain>
        <strain evidence="2">MM415B01091</strain>
        <strain evidence="1">TM448A00597</strain>
        <strain evidence="4">TM448B02123</strain>
    </source>
</reference>
<dbReference type="EMBL" id="MT142477">
    <property type="protein sequence ID" value="QJA82049.1"/>
    <property type="molecule type" value="Genomic_DNA"/>
</dbReference>
<sequence>MKWVIRFRVISPDDYQTPLMYIPIQQTAVEAETADEAWEAWVTGPGAAPREWYKKEEIWTA</sequence>
<name>A0A6H1ZHK7_9ZZZZ</name>
<proteinExistence type="predicted"/>
<dbReference type="AlphaFoldDB" id="A0A6H1ZHK7"/>
<evidence type="ECO:0000313" key="2">
    <source>
        <dbReference type="EMBL" id="QJA60580.1"/>
    </source>
</evidence>
<evidence type="ECO:0000313" key="3">
    <source>
        <dbReference type="EMBL" id="QJA82049.1"/>
    </source>
</evidence>
<dbReference type="EMBL" id="MT144879">
    <property type="protein sequence ID" value="QJI00832.1"/>
    <property type="molecule type" value="Genomic_DNA"/>
</dbReference>
<dbReference type="EMBL" id="MT141413">
    <property type="protein sequence ID" value="QJA60580.1"/>
    <property type="molecule type" value="Genomic_DNA"/>
</dbReference>
<gene>
    <name evidence="3" type="ORF">MM415A00449_0046</name>
    <name evidence="2" type="ORF">MM415B01091_0032</name>
    <name evidence="1" type="ORF">TM448A00597_0029</name>
    <name evidence="4" type="ORF">TM448B02123_0006</name>
</gene>
<protein>
    <submittedName>
        <fullName evidence="1">Uncharacterized protein</fullName>
    </submittedName>
</protein>
<evidence type="ECO:0000313" key="4">
    <source>
        <dbReference type="EMBL" id="QJI00832.1"/>
    </source>
</evidence>
<accession>A0A6H1ZHK7</accession>
<organism evidence="1">
    <name type="scientific">viral metagenome</name>
    <dbReference type="NCBI Taxonomy" id="1070528"/>
    <lineage>
        <taxon>unclassified sequences</taxon>
        <taxon>metagenomes</taxon>
        <taxon>organismal metagenomes</taxon>
    </lineage>
</organism>